<evidence type="ECO:0000313" key="4">
    <source>
        <dbReference type="EMBL" id="MCF3945926.1"/>
    </source>
</evidence>
<dbReference type="EMBL" id="JAKGBZ010000005">
    <property type="protein sequence ID" value="MCF3945926.1"/>
    <property type="molecule type" value="Genomic_DNA"/>
</dbReference>
<name>A0ABS9DW74_9PROT</name>
<accession>A0ABS9DW74</accession>
<comment type="caution">
    <text evidence="4">The sequence shown here is derived from an EMBL/GenBank/DDBJ whole genome shotgun (WGS) entry which is preliminary data.</text>
</comment>
<gene>
    <name evidence="4" type="ORF">L2A60_04405</name>
</gene>
<reference evidence="4 5" key="1">
    <citation type="submission" date="2022-01" db="EMBL/GenBank/DDBJ databases">
        <authorList>
            <person name="Won M."/>
            <person name="Kim S.-J."/>
            <person name="Kwon S.-W."/>
        </authorList>
    </citation>
    <scope>NUCLEOTIDE SEQUENCE [LARGE SCALE GENOMIC DNA]</scope>
    <source>
        <strain evidence="4 5">KCTC 23505</strain>
    </source>
</reference>
<organism evidence="4 5">
    <name type="scientific">Acidiphilium iwatense</name>
    <dbReference type="NCBI Taxonomy" id="768198"/>
    <lineage>
        <taxon>Bacteria</taxon>
        <taxon>Pseudomonadati</taxon>
        <taxon>Pseudomonadota</taxon>
        <taxon>Alphaproteobacteria</taxon>
        <taxon>Acetobacterales</taxon>
        <taxon>Acidocellaceae</taxon>
        <taxon>Acidiphilium</taxon>
    </lineage>
</organism>
<proteinExistence type="predicted"/>
<evidence type="ECO:0000259" key="3">
    <source>
        <dbReference type="Pfam" id="PF00534"/>
    </source>
</evidence>
<dbReference type="PANTHER" id="PTHR12526:SF510">
    <property type="entry name" value="D-INOSITOL 3-PHOSPHATE GLYCOSYLTRANSFERASE"/>
    <property type="match status" value="1"/>
</dbReference>
<dbReference type="Pfam" id="PF00534">
    <property type="entry name" value="Glycos_transf_1"/>
    <property type="match status" value="1"/>
</dbReference>
<keyword evidence="2" id="KW-0808">Transferase</keyword>
<keyword evidence="1" id="KW-0328">Glycosyltransferase</keyword>
<evidence type="ECO:0000313" key="5">
    <source>
        <dbReference type="Proteomes" id="UP001521209"/>
    </source>
</evidence>
<protein>
    <submittedName>
        <fullName evidence="4">Glycosyltransferase</fullName>
    </submittedName>
</protein>
<evidence type="ECO:0000256" key="2">
    <source>
        <dbReference type="ARBA" id="ARBA00022679"/>
    </source>
</evidence>
<sequence length="335" mass="35927">MAGAAQGGAELFFERMTIALAQSGEAVLPVIRPDPDRVARLRAARLSPVGLRFGGLLDVLTRPRAARVLREFRADVAIAWMSRAAYHAPRGDWALIGRLGGYYDLKYFRRCDHLVGNTRDIVRWVGAQGWPRGRVHYLPNFVVDFAGVMPANRGGLGVPEGAALILALGRLHAVKGFDTLIRAMARLTDAHLVIAGEGPERAALESLIASLGLRDRVHLAGWRSDIGALLKAADIFVSSSRHEPLGNMVLEAFSASVPVVAAAAEGPREIIRDGVDGVLAPIGDDAALAAAMAGVLGDRGRAAVLAQAGRARFEIEFDQAVVVAAWRDFLRTVKR</sequence>
<dbReference type="RefSeq" id="WP_235703157.1">
    <property type="nucleotide sequence ID" value="NZ_JAKGBZ010000005.1"/>
</dbReference>
<dbReference type="Gene3D" id="3.40.50.2000">
    <property type="entry name" value="Glycogen Phosphorylase B"/>
    <property type="match status" value="2"/>
</dbReference>
<dbReference type="PANTHER" id="PTHR12526">
    <property type="entry name" value="GLYCOSYLTRANSFERASE"/>
    <property type="match status" value="1"/>
</dbReference>
<dbReference type="Proteomes" id="UP001521209">
    <property type="component" value="Unassembled WGS sequence"/>
</dbReference>
<keyword evidence="5" id="KW-1185">Reference proteome</keyword>
<dbReference type="CDD" id="cd03811">
    <property type="entry name" value="GT4_GT28_WabH-like"/>
    <property type="match status" value="1"/>
</dbReference>
<dbReference type="InterPro" id="IPR001296">
    <property type="entry name" value="Glyco_trans_1"/>
</dbReference>
<feature type="domain" description="Glycosyl transferase family 1" evidence="3">
    <location>
        <begin position="152"/>
        <end position="311"/>
    </location>
</feature>
<evidence type="ECO:0000256" key="1">
    <source>
        <dbReference type="ARBA" id="ARBA00022676"/>
    </source>
</evidence>
<dbReference type="SUPFAM" id="SSF53756">
    <property type="entry name" value="UDP-Glycosyltransferase/glycogen phosphorylase"/>
    <property type="match status" value="1"/>
</dbReference>